<evidence type="ECO:0000256" key="6">
    <source>
        <dbReference type="ARBA" id="ARBA00023136"/>
    </source>
</evidence>
<feature type="transmembrane region" description="Helical" evidence="7">
    <location>
        <begin position="144"/>
        <end position="161"/>
    </location>
</feature>
<dbReference type="InterPro" id="IPR000515">
    <property type="entry name" value="MetI-like"/>
</dbReference>
<dbReference type="PANTHER" id="PTHR30151">
    <property type="entry name" value="ALKANE SULFONATE ABC TRANSPORTER-RELATED, MEMBRANE SUBUNIT"/>
    <property type="match status" value="1"/>
</dbReference>
<keyword evidence="10" id="KW-1185">Reference proteome</keyword>
<dbReference type="Proteomes" id="UP001275440">
    <property type="component" value="Unassembled WGS sequence"/>
</dbReference>
<reference evidence="9 10" key="1">
    <citation type="submission" date="2019-10" db="EMBL/GenBank/DDBJ databases">
        <title>Draft Genome Assembly of Rhodococcus zopfii DSM44189.</title>
        <authorList>
            <person name="Sutton J.M."/>
            <person name="Akob D.M."/>
            <person name="Bushman T.J."/>
        </authorList>
    </citation>
    <scope>NUCLEOTIDE SEQUENCE [LARGE SCALE GENOMIC DNA]</scope>
    <source>
        <strain evidence="9 10">DSM 44189</strain>
    </source>
</reference>
<dbReference type="Pfam" id="PF00528">
    <property type="entry name" value="BPD_transp_1"/>
    <property type="match status" value="1"/>
</dbReference>
<keyword evidence="3" id="KW-1003">Cell membrane</keyword>
<evidence type="ECO:0000256" key="7">
    <source>
        <dbReference type="RuleBase" id="RU363032"/>
    </source>
</evidence>
<evidence type="ECO:0000256" key="4">
    <source>
        <dbReference type="ARBA" id="ARBA00022692"/>
    </source>
</evidence>
<evidence type="ECO:0000313" key="10">
    <source>
        <dbReference type="Proteomes" id="UP001275440"/>
    </source>
</evidence>
<dbReference type="PROSITE" id="PS50928">
    <property type="entry name" value="ABC_TM1"/>
    <property type="match status" value="1"/>
</dbReference>
<feature type="transmembrane region" description="Helical" evidence="7">
    <location>
        <begin position="240"/>
        <end position="258"/>
    </location>
</feature>
<feature type="transmembrane region" description="Helical" evidence="7">
    <location>
        <begin position="85"/>
        <end position="108"/>
    </location>
</feature>
<evidence type="ECO:0000256" key="1">
    <source>
        <dbReference type="ARBA" id="ARBA00004651"/>
    </source>
</evidence>
<dbReference type="Gene3D" id="1.10.3720.10">
    <property type="entry name" value="MetI-like"/>
    <property type="match status" value="1"/>
</dbReference>
<evidence type="ECO:0000256" key="5">
    <source>
        <dbReference type="ARBA" id="ARBA00022989"/>
    </source>
</evidence>
<keyword evidence="5 7" id="KW-1133">Transmembrane helix</keyword>
<feature type="domain" description="ABC transmembrane type-1" evidence="8">
    <location>
        <begin position="78"/>
        <end position="258"/>
    </location>
</feature>
<organism evidence="9 10">
    <name type="scientific">Rhodococcus zopfii</name>
    <dbReference type="NCBI Taxonomy" id="43772"/>
    <lineage>
        <taxon>Bacteria</taxon>
        <taxon>Bacillati</taxon>
        <taxon>Actinomycetota</taxon>
        <taxon>Actinomycetes</taxon>
        <taxon>Mycobacteriales</taxon>
        <taxon>Nocardiaceae</taxon>
        <taxon>Rhodococcus</taxon>
    </lineage>
</organism>
<feature type="transmembrane region" description="Helical" evidence="7">
    <location>
        <begin position="207"/>
        <end position="228"/>
    </location>
</feature>
<dbReference type="PANTHER" id="PTHR30151:SF38">
    <property type="entry name" value="ALIPHATIC SULFONATES TRANSPORT PERMEASE PROTEIN SSUC-RELATED"/>
    <property type="match status" value="1"/>
</dbReference>
<dbReference type="SUPFAM" id="SSF161098">
    <property type="entry name" value="MetI-like"/>
    <property type="match status" value="1"/>
</dbReference>
<keyword evidence="6 7" id="KW-0472">Membrane</keyword>
<accession>A0ABU3WUT2</accession>
<proteinExistence type="inferred from homology"/>
<comment type="similarity">
    <text evidence="7">Belongs to the binding-protein-dependent transport system permease family.</text>
</comment>
<evidence type="ECO:0000256" key="2">
    <source>
        <dbReference type="ARBA" id="ARBA00022448"/>
    </source>
</evidence>
<feature type="transmembrane region" description="Helical" evidence="7">
    <location>
        <begin position="182"/>
        <end position="201"/>
    </location>
</feature>
<feature type="transmembrane region" description="Helical" evidence="7">
    <location>
        <begin position="25"/>
        <end position="43"/>
    </location>
</feature>
<evidence type="ECO:0000256" key="3">
    <source>
        <dbReference type="ARBA" id="ARBA00022475"/>
    </source>
</evidence>
<dbReference type="EMBL" id="WBMO01000005">
    <property type="protein sequence ID" value="MDV2477761.1"/>
    <property type="molecule type" value="Genomic_DNA"/>
</dbReference>
<sequence>MTTAATVPVVGRPTGTSGVPRPPRIPAWASWLSTVAIFAFWWLGTATGLVDSRALPGPDKVVEAAWELTEKGILGEAVLVSLGRVLAGVVIGLLVGVVLGLLSGYFLVGEAAVDKPVQMLRAIPFNALTPLFIIAFGVGETMKVLLISVGVLVPIYLNTFAGVRGVDRKLVEVGTVYRVPKFLIATRILFLGALPSVFTGLRFSLAVAWIALVTAETVNASAGIGFVLTQAQRFVRTDQVVLCIAIYAFLGLFTDWIVRCLERHFLRWRGSYQGN</sequence>
<evidence type="ECO:0000259" key="8">
    <source>
        <dbReference type="PROSITE" id="PS50928"/>
    </source>
</evidence>
<keyword evidence="4 7" id="KW-0812">Transmembrane</keyword>
<gene>
    <name evidence="9" type="ORF">F8M49_24555</name>
</gene>
<name>A0ABU3WUT2_9NOCA</name>
<comment type="subcellular location">
    <subcellularLocation>
        <location evidence="1 7">Cell membrane</location>
        <topology evidence="1 7">Multi-pass membrane protein</topology>
    </subcellularLocation>
</comment>
<evidence type="ECO:0000313" key="9">
    <source>
        <dbReference type="EMBL" id="MDV2477761.1"/>
    </source>
</evidence>
<protein>
    <submittedName>
        <fullName evidence="9">ABC transporter permease</fullName>
    </submittedName>
</protein>
<keyword evidence="2 7" id="KW-0813">Transport</keyword>
<dbReference type="CDD" id="cd06261">
    <property type="entry name" value="TM_PBP2"/>
    <property type="match status" value="1"/>
</dbReference>
<comment type="caution">
    <text evidence="9">The sequence shown here is derived from an EMBL/GenBank/DDBJ whole genome shotgun (WGS) entry which is preliminary data.</text>
</comment>
<dbReference type="InterPro" id="IPR035906">
    <property type="entry name" value="MetI-like_sf"/>
</dbReference>
<feature type="transmembrane region" description="Helical" evidence="7">
    <location>
        <begin position="120"/>
        <end position="138"/>
    </location>
</feature>